<keyword evidence="2" id="KW-1185">Reference proteome</keyword>
<reference evidence="2" key="1">
    <citation type="submission" date="2018-06" db="EMBL/GenBank/DDBJ databases">
        <authorList>
            <person name="Feng T."/>
            <person name="Jeon C.O."/>
        </authorList>
    </citation>
    <scope>NUCLEOTIDE SEQUENCE [LARGE SCALE GENOMIC DNA]</scope>
    <source>
        <strain evidence="2">S23</strain>
    </source>
</reference>
<evidence type="ECO:0000313" key="1">
    <source>
        <dbReference type="EMBL" id="RDK06662.1"/>
    </source>
</evidence>
<dbReference type="RefSeq" id="WP_115214917.1">
    <property type="nucleotide sequence ID" value="NZ_QKWJ01000057.1"/>
</dbReference>
<proteinExistence type="predicted"/>
<gene>
    <name evidence="1" type="ORF">DN412_30140</name>
</gene>
<dbReference type="EMBL" id="QKWJ01000057">
    <property type="protein sequence ID" value="RDK06662.1"/>
    <property type="molecule type" value="Genomic_DNA"/>
</dbReference>
<accession>A0A370NM44</accession>
<sequence length="82" mass="8760">MSTLTINNLPQVRELDLAARAALAGGKGYMDDEPLTIRNPDPGLPPGLARLLRELPGLPGGYRPPVFYGPPFSPESPKVVPL</sequence>
<comment type="caution">
    <text evidence="1">The sequence shown here is derived from an EMBL/GenBank/DDBJ whole genome shotgun (WGS) entry which is preliminary data.</text>
</comment>
<dbReference type="Proteomes" id="UP000255165">
    <property type="component" value="Unassembled WGS sequence"/>
</dbReference>
<organism evidence="1 2">
    <name type="scientific">Cupriavidus lacunae</name>
    <dbReference type="NCBI Taxonomy" id="2666307"/>
    <lineage>
        <taxon>Bacteria</taxon>
        <taxon>Pseudomonadati</taxon>
        <taxon>Pseudomonadota</taxon>
        <taxon>Betaproteobacteria</taxon>
        <taxon>Burkholderiales</taxon>
        <taxon>Burkholderiaceae</taxon>
        <taxon>Cupriavidus</taxon>
    </lineage>
</organism>
<dbReference type="AlphaFoldDB" id="A0A370NM44"/>
<name>A0A370NM44_9BURK</name>
<evidence type="ECO:0000313" key="2">
    <source>
        <dbReference type="Proteomes" id="UP000255165"/>
    </source>
</evidence>
<protein>
    <submittedName>
        <fullName evidence="1">Uncharacterized protein</fullName>
    </submittedName>
</protein>